<dbReference type="SUPFAM" id="SSF53335">
    <property type="entry name" value="S-adenosyl-L-methionine-dependent methyltransferases"/>
    <property type="match status" value="1"/>
</dbReference>
<dbReference type="Gene3D" id="3.40.50.150">
    <property type="entry name" value="Vaccinia Virus protein VP39"/>
    <property type="match status" value="1"/>
</dbReference>
<dbReference type="Pfam" id="PF13578">
    <property type="entry name" value="Methyltransf_24"/>
    <property type="match status" value="1"/>
</dbReference>
<evidence type="ECO:0000313" key="2">
    <source>
        <dbReference type="Proteomes" id="UP000597341"/>
    </source>
</evidence>
<evidence type="ECO:0000313" key="1">
    <source>
        <dbReference type="EMBL" id="GHE18416.1"/>
    </source>
</evidence>
<dbReference type="Proteomes" id="UP000597341">
    <property type="component" value="Unassembled WGS sequence"/>
</dbReference>
<gene>
    <name evidence="1" type="ORF">GCM10011376_30260</name>
</gene>
<evidence type="ECO:0008006" key="3">
    <source>
        <dbReference type="Google" id="ProtNLM"/>
    </source>
</evidence>
<dbReference type="EMBL" id="BNAD01000010">
    <property type="protein sequence ID" value="GHE18416.1"/>
    <property type="molecule type" value="Genomic_DNA"/>
</dbReference>
<organism evidence="1 2">
    <name type="scientific">Nocardioides flavus</name>
    <name type="common">ex Wang et al. 2016</name>
    <dbReference type="NCBI Taxonomy" id="2058780"/>
    <lineage>
        <taxon>Bacteria</taxon>
        <taxon>Bacillati</taxon>
        <taxon>Actinomycetota</taxon>
        <taxon>Actinomycetes</taxon>
        <taxon>Propionibacteriales</taxon>
        <taxon>Nocardioidaceae</taxon>
        <taxon>Nocardioides</taxon>
    </lineage>
</organism>
<protein>
    <recommendedName>
        <fullName evidence="3">Class I SAM-dependent methyltransferase</fullName>
    </recommendedName>
</protein>
<sequence length="268" mass="29752">MLIRPGGAESIFCVRTATQPRRPTPEGPHMTTCRPAEFAATWTVASTIPGWLTEAQARLLFDTAHELSERPLIVEIGSHQGKSTVVLASAARAMGGRVVAVDPFVDGRLFGGASTRTKFEGNVAAADLDGVVELLPDYSTRARTTWARDIDYLYIDGKHDYWTLSDDLKWARHLPSGAPILVHDCYSSIGVTLGVLVKVLPSRTIRYERRAGSLALFRVGRPTLQDRLRILREVPWWLRNVAVKVLLRLRLRAVAARVFGHEGPYDPF</sequence>
<proteinExistence type="predicted"/>
<reference evidence="2" key="1">
    <citation type="journal article" date="2019" name="Int. J. Syst. Evol. Microbiol.">
        <title>The Global Catalogue of Microorganisms (GCM) 10K type strain sequencing project: providing services to taxonomists for standard genome sequencing and annotation.</title>
        <authorList>
            <consortium name="The Broad Institute Genomics Platform"/>
            <consortium name="The Broad Institute Genome Sequencing Center for Infectious Disease"/>
            <person name="Wu L."/>
            <person name="Ma J."/>
        </authorList>
    </citation>
    <scope>NUCLEOTIDE SEQUENCE [LARGE SCALE GENOMIC DNA]</scope>
    <source>
        <strain evidence="2">CGMCC 1.12791</strain>
    </source>
</reference>
<dbReference type="InterPro" id="IPR029063">
    <property type="entry name" value="SAM-dependent_MTases_sf"/>
</dbReference>
<comment type="caution">
    <text evidence="1">The sequence shown here is derived from an EMBL/GenBank/DDBJ whole genome shotgun (WGS) entry which is preliminary data.</text>
</comment>
<keyword evidence="2" id="KW-1185">Reference proteome</keyword>
<name>A0ABQ3HLG1_9ACTN</name>
<accession>A0ABQ3HLG1</accession>